<accession>A0A4V6IMW4</accession>
<evidence type="ECO:0000259" key="4">
    <source>
        <dbReference type="PROSITE" id="PS01124"/>
    </source>
</evidence>
<dbReference type="InterPro" id="IPR050204">
    <property type="entry name" value="AraC_XylS_family_regulators"/>
</dbReference>
<dbReference type="AlphaFoldDB" id="A0A4V6IMW4"/>
<dbReference type="GO" id="GO:0043565">
    <property type="term" value="F:sequence-specific DNA binding"/>
    <property type="evidence" value="ECO:0007669"/>
    <property type="project" value="InterPro"/>
</dbReference>
<dbReference type="InterPro" id="IPR009057">
    <property type="entry name" value="Homeodomain-like_sf"/>
</dbReference>
<dbReference type="EMBL" id="LR536450">
    <property type="protein sequence ID" value="VFU10012.1"/>
    <property type="molecule type" value="Genomic_DNA"/>
</dbReference>
<organism evidence="5 6">
    <name type="scientific">Methylocella tundrae</name>
    <dbReference type="NCBI Taxonomy" id="227605"/>
    <lineage>
        <taxon>Bacteria</taxon>
        <taxon>Pseudomonadati</taxon>
        <taxon>Pseudomonadota</taxon>
        <taxon>Alphaproteobacteria</taxon>
        <taxon>Hyphomicrobiales</taxon>
        <taxon>Beijerinckiaceae</taxon>
        <taxon>Methylocella</taxon>
    </lineage>
</organism>
<dbReference type="InterPro" id="IPR018062">
    <property type="entry name" value="HTH_AraC-typ_CS"/>
</dbReference>
<dbReference type="PANTHER" id="PTHR46796:SF7">
    <property type="entry name" value="ARAC FAMILY TRANSCRIPTIONAL REGULATOR"/>
    <property type="match status" value="1"/>
</dbReference>
<evidence type="ECO:0000256" key="1">
    <source>
        <dbReference type="ARBA" id="ARBA00023015"/>
    </source>
</evidence>
<dbReference type="Proteomes" id="UP000294360">
    <property type="component" value="Chromosome"/>
</dbReference>
<evidence type="ECO:0000256" key="3">
    <source>
        <dbReference type="ARBA" id="ARBA00023163"/>
    </source>
</evidence>
<keyword evidence="3" id="KW-0804">Transcription</keyword>
<feature type="domain" description="HTH araC/xylS-type" evidence="4">
    <location>
        <begin position="199"/>
        <end position="297"/>
    </location>
</feature>
<keyword evidence="1" id="KW-0805">Transcription regulation</keyword>
<dbReference type="PROSITE" id="PS00041">
    <property type="entry name" value="HTH_ARAC_FAMILY_1"/>
    <property type="match status" value="1"/>
</dbReference>
<sequence length="301" mass="32907">MVMAMTELPENLTIRPEVEVDSPASTDLLSRVLAQIHLTGDHVYSRALTPEGRLDLEAEAAHVCIVTQGALRIEGEESGPMVMDTGDLVMLPRGAGDLRLTASGAPATMVLCRFRFDPDSLRGMVSALPGCIHIRQAEGAGWLEGIVHFLMLEAGDIQPGAALMVSRLIDLVVIRTLRSWVHQGPASGWLGGLADVRIANALKAIHERPMQRWSIETLAAIAGMSRSSFCERFTALVGRAPLRYHNEWRLALARDLLSKRDARVGEIGFSIGYESEAAFSRAYKALFGHSPRVDYRLSIRG</sequence>
<keyword evidence="2 5" id="KW-0238">DNA-binding</keyword>
<protein>
    <submittedName>
        <fullName evidence="5">AraC-type DNA-binding protein</fullName>
    </submittedName>
</protein>
<evidence type="ECO:0000313" key="5">
    <source>
        <dbReference type="EMBL" id="VFU10012.1"/>
    </source>
</evidence>
<evidence type="ECO:0000256" key="2">
    <source>
        <dbReference type="ARBA" id="ARBA00023125"/>
    </source>
</evidence>
<proteinExistence type="predicted"/>
<dbReference type="SUPFAM" id="SSF46689">
    <property type="entry name" value="Homeodomain-like"/>
    <property type="match status" value="2"/>
</dbReference>
<dbReference type="InterPro" id="IPR018060">
    <property type="entry name" value="HTH_AraC"/>
</dbReference>
<dbReference type="SMART" id="SM00342">
    <property type="entry name" value="HTH_ARAC"/>
    <property type="match status" value="1"/>
</dbReference>
<dbReference type="Pfam" id="PF12852">
    <property type="entry name" value="Cupin_6"/>
    <property type="match status" value="1"/>
</dbReference>
<dbReference type="PROSITE" id="PS01124">
    <property type="entry name" value="HTH_ARAC_FAMILY_2"/>
    <property type="match status" value="1"/>
</dbReference>
<evidence type="ECO:0000313" key="6">
    <source>
        <dbReference type="Proteomes" id="UP000294360"/>
    </source>
</evidence>
<dbReference type="InterPro" id="IPR032783">
    <property type="entry name" value="AraC_lig"/>
</dbReference>
<dbReference type="Gene3D" id="1.10.10.60">
    <property type="entry name" value="Homeodomain-like"/>
    <property type="match status" value="1"/>
</dbReference>
<reference evidence="5 6" key="1">
    <citation type="submission" date="2019-03" db="EMBL/GenBank/DDBJ databases">
        <authorList>
            <person name="Kox A.R. M."/>
        </authorList>
    </citation>
    <scope>NUCLEOTIDE SEQUENCE [LARGE SCALE GENOMIC DNA]</scope>
    <source>
        <strain evidence="5">MTUNDRAET4 annotated genome</strain>
    </source>
</reference>
<dbReference type="GO" id="GO:0003700">
    <property type="term" value="F:DNA-binding transcription factor activity"/>
    <property type="evidence" value="ECO:0007669"/>
    <property type="project" value="InterPro"/>
</dbReference>
<dbReference type="Pfam" id="PF12833">
    <property type="entry name" value="HTH_18"/>
    <property type="match status" value="1"/>
</dbReference>
<dbReference type="PANTHER" id="PTHR46796">
    <property type="entry name" value="HTH-TYPE TRANSCRIPTIONAL ACTIVATOR RHAS-RELATED"/>
    <property type="match status" value="1"/>
</dbReference>
<gene>
    <name evidence="5" type="ORF">MTUNDRAET4_3125</name>
</gene>
<dbReference type="KEGG" id="mtun:MTUNDRAET4_3125"/>
<name>A0A4V6IMW4_METTU</name>